<dbReference type="EMBL" id="LYXU01000001">
    <property type="protein sequence ID" value="OBS27411.1"/>
    <property type="molecule type" value="Genomic_DNA"/>
</dbReference>
<evidence type="ECO:0000313" key="2">
    <source>
        <dbReference type="Proteomes" id="UP000091967"/>
    </source>
</evidence>
<dbReference type="AlphaFoldDB" id="A0A1B8B3W0"/>
<dbReference type="Proteomes" id="UP000091967">
    <property type="component" value="Unassembled WGS sequence"/>
</dbReference>
<gene>
    <name evidence="1" type="ORF">FPOA_01353</name>
</gene>
<proteinExistence type="predicted"/>
<keyword evidence="2" id="KW-1185">Reference proteome</keyword>
<organism evidence="1 2">
    <name type="scientific">Fusarium poae</name>
    <dbReference type="NCBI Taxonomy" id="36050"/>
    <lineage>
        <taxon>Eukaryota</taxon>
        <taxon>Fungi</taxon>
        <taxon>Dikarya</taxon>
        <taxon>Ascomycota</taxon>
        <taxon>Pezizomycotina</taxon>
        <taxon>Sordariomycetes</taxon>
        <taxon>Hypocreomycetidae</taxon>
        <taxon>Hypocreales</taxon>
        <taxon>Nectriaceae</taxon>
        <taxon>Fusarium</taxon>
    </lineage>
</organism>
<evidence type="ECO:0000313" key="1">
    <source>
        <dbReference type="EMBL" id="OBS27411.1"/>
    </source>
</evidence>
<comment type="caution">
    <text evidence="1">The sequence shown here is derived from an EMBL/GenBank/DDBJ whole genome shotgun (WGS) entry which is preliminary data.</text>
</comment>
<protein>
    <submittedName>
        <fullName evidence="1">Uncharacterized protein</fullName>
    </submittedName>
</protein>
<reference evidence="1 2" key="1">
    <citation type="submission" date="2016-06" db="EMBL/GenBank/DDBJ databases">
        <title>Living apart together: crosstalk between the core and supernumerary genomes in a fungal plant pathogen.</title>
        <authorList>
            <person name="Vanheule A."/>
            <person name="Audenaert K."/>
            <person name="Warris S."/>
            <person name="Van De Geest H."/>
            <person name="Schijlen E."/>
            <person name="Hofte M."/>
            <person name="De Saeger S."/>
            <person name="Haesaert G."/>
            <person name="Waalwijk C."/>
            <person name="Van Der Lee T."/>
        </authorList>
    </citation>
    <scope>NUCLEOTIDE SEQUENCE [LARGE SCALE GENOMIC DNA]</scope>
    <source>
        <strain evidence="1 2">2516</strain>
    </source>
</reference>
<dbReference type="OrthoDB" id="10582311at2759"/>
<sequence>MRRTRLHDGPKAPWLTWAKLCLSSLNGDSCTLFYQFQRQEEEQDPSTVPSIRLDSPHLTLPHLASFRLASPRLDSTEQVPTVTVKARSSTITVGLFSAAPQISLVQVDFGLLGFRAVCSTPLHSLHPRLAQRQLEILFAVEPSVMSPSLAGL</sequence>
<accession>A0A1B8B3W0</accession>
<name>A0A1B8B3W0_FUSPO</name>